<feature type="region of interest" description="Disordered" evidence="5">
    <location>
        <begin position="537"/>
        <end position="561"/>
    </location>
</feature>
<keyword evidence="3 6" id="KW-1133">Transmembrane helix</keyword>
<evidence type="ECO:0000256" key="5">
    <source>
        <dbReference type="SAM" id="MobiDB-lite"/>
    </source>
</evidence>
<organism evidence="8 9">
    <name type="scientific">Aplysia californica</name>
    <name type="common">California sea hare</name>
    <dbReference type="NCBI Taxonomy" id="6500"/>
    <lineage>
        <taxon>Eukaryota</taxon>
        <taxon>Metazoa</taxon>
        <taxon>Spiralia</taxon>
        <taxon>Lophotrochozoa</taxon>
        <taxon>Mollusca</taxon>
        <taxon>Gastropoda</taxon>
        <taxon>Heterobranchia</taxon>
        <taxon>Euthyneura</taxon>
        <taxon>Tectipleura</taxon>
        <taxon>Aplysiida</taxon>
        <taxon>Aplysioidea</taxon>
        <taxon>Aplysiidae</taxon>
        <taxon>Aplysia</taxon>
    </lineage>
</organism>
<evidence type="ECO:0000313" key="9">
    <source>
        <dbReference type="RefSeq" id="XP_012944037.1"/>
    </source>
</evidence>
<proteinExistence type="predicted"/>
<dbReference type="SUPFAM" id="SSF103473">
    <property type="entry name" value="MFS general substrate transporter"/>
    <property type="match status" value="1"/>
</dbReference>
<dbReference type="InterPro" id="IPR005828">
    <property type="entry name" value="MFS_sugar_transport-like"/>
</dbReference>
<dbReference type="Proteomes" id="UP000694888">
    <property type="component" value="Unplaced"/>
</dbReference>
<feature type="transmembrane region" description="Helical" evidence="6">
    <location>
        <begin position="211"/>
        <end position="232"/>
    </location>
</feature>
<evidence type="ECO:0000256" key="1">
    <source>
        <dbReference type="ARBA" id="ARBA00004141"/>
    </source>
</evidence>
<feature type="transmembrane region" description="Helical" evidence="6">
    <location>
        <begin position="372"/>
        <end position="391"/>
    </location>
</feature>
<evidence type="ECO:0000256" key="2">
    <source>
        <dbReference type="ARBA" id="ARBA00022692"/>
    </source>
</evidence>
<keyword evidence="4 6" id="KW-0472">Membrane</keyword>
<keyword evidence="8" id="KW-1185">Reference proteome</keyword>
<dbReference type="PANTHER" id="PTHR24064">
    <property type="entry name" value="SOLUTE CARRIER FAMILY 22 MEMBER"/>
    <property type="match status" value="1"/>
</dbReference>
<dbReference type="Gene3D" id="1.20.1250.20">
    <property type="entry name" value="MFS general substrate transporter like domains"/>
    <property type="match status" value="1"/>
</dbReference>
<keyword evidence="2 6" id="KW-0812">Transmembrane</keyword>
<dbReference type="Pfam" id="PF00083">
    <property type="entry name" value="Sugar_tr"/>
    <property type="match status" value="1"/>
</dbReference>
<evidence type="ECO:0000256" key="6">
    <source>
        <dbReference type="SAM" id="Phobius"/>
    </source>
</evidence>
<accession>A0ABM1AAL2</accession>
<protein>
    <submittedName>
        <fullName evidence="9">Solute carrier family 22 member 16</fullName>
    </submittedName>
</protein>
<dbReference type="RefSeq" id="XP_012944037.1">
    <property type="nucleotide sequence ID" value="XM_013088583.2"/>
</dbReference>
<reference evidence="9" key="1">
    <citation type="submission" date="2025-08" db="UniProtKB">
        <authorList>
            <consortium name="RefSeq"/>
        </authorList>
    </citation>
    <scope>IDENTIFICATION</scope>
</reference>
<gene>
    <name evidence="9" type="primary">LOC101849247</name>
</gene>
<dbReference type="InterPro" id="IPR036259">
    <property type="entry name" value="MFS_trans_sf"/>
</dbReference>
<evidence type="ECO:0000259" key="7">
    <source>
        <dbReference type="PROSITE" id="PS50850"/>
    </source>
</evidence>
<feature type="transmembrane region" description="Helical" evidence="6">
    <location>
        <begin position="153"/>
        <end position="172"/>
    </location>
</feature>
<comment type="subcellular location">
    <subcellularLocation>
        <location evidence="1">Membrane</location>
        <topology evidence="1">Multi-pass membrane protein</topology>
    </subcellularLocation>
</comment>
<feature type="transmembrane region" description="Helical" evidence="6">
    <location>
        <begin position="466"/>
        <end position="487"/>
    </location>
</feature>
<evidence type="ECO:0000313" key="8">
    <source>
        <dbReference type="Proteomes" id="UP000694888"/>
    </source>
</evidence>
<name>A0ABM1AAL2_APLCA</name>
<dbReference type="InterPro" id="IPR020846">
    <property type="entry name" value="MFS_dom"/>
</dbReference>
<feature type="compositionally biased region" description="Basic and acidic residues" evidence="5">
    <location>
        <begin position="537"/>
        <end position="553"/>
    </location>
</feature>
<feature type="transmembrane region" description="Helical" evidence="6">
    <location>
        <begin position="339"/>
        <end position="360"/>
    </location>
</feature>
<evidence type="ECO:0000256" key="3">
    <source>
        <dbReference type="ARBA" id="ARBA00022989"/>
    </source>
</evidence>
<feature type="transmembrane region" description="Helical" evidence="6">
    <location>
        <begin position="428"/>
        <end position="454"/>
    </location>
</feature>
<feature type="transmembrane region" description="Helical" evidence="6">
    <location>
        <begin position="403"/>
        <end position="422"/>
    </location>
</feature>
<sequence>MADENSHVDAVLIALGATGKYQMMQMVVAVIAKMAAAFQLLSNVFISAEVDHHCAPPPNGTDISRRFQNYSHVNVTYGTCSIDFWYNGTRVAQEGCIYGMVYDQPVDTSAVSQFDLVCERDSLAKLSQTLVIAGQGIGAVLTTIASDRLGRKMVLIGSNIGLMLCGLAIAYAPNYIVFATFKFIVGGFQQGVVAGVFTYNSELFPSQQRRLNVMSGILAWALSAMLISPVAYLCRRFSWRTTQMVYSTVSVNAILQIWLLDESLRWLLANGKTEQAIKVIKRAARINRKDYDDVMSVFYKAAASAQTSKHNMEDDLKKTMQEDTAEKLTLLDLLRVKRLFINSVAIWFAWFTTALGFFALYLTSTSLSGNKYINFFLTSCMELPSLILFSVGLNRFGRRPTTALTFVLLSGGLLVRGILRSLDDTSVINVFILISSLVAMIGASGSFNGLFAYTPEIFPTNMRSQALGVSSFVGRIGGMLAPFTSVLADQVKWGPGVLIGGCAFIVCLLFVILPETNGRELPQTVGDLLKWYKPDDKTTDAEKGKGENPEEKYQVQGSSTQ</sequence>
<dbReference type="PROSITE" id="PS50850">
    <property type="entry name" value="MFS"/>
    <property type="match status" value="1"/>
</dbReference>
<feature type="transmembrane region" description="Helical" evidence="6">
    <location>
        <begin position="493"/>
        <end position="513"/>
    </location>
</feature>
<feature type="domain" description="Major facilitator superfamily (MFS) profile" evidence="7">
    <location>
        <begin position="28"/>
        <end position="519"/>
    </location>
</feature>
<evidence type="ECO:0000256" key="4">
    <source>
        <dbReference type="ARBA" id="ARBA00023136"/>
    </source>
</evidence>
<dbReference type="GeneID" id="101849247"/>